<dbReference type="RefSeq" id="WP_189610212.1">
    <property type="nucleotide sequence ID" value="NZ_BMXR01000007.1"/>
</dbReference>
<dbReference type="GO" id="GO:0015920">
    <property type="term" value="P:lipopolysaccharide transport"/>
    <property type="evidence" value="ECO:0007669"/>
    <property type="project" value="TreeGrafter"/>
</dbReference>
<reference evidence="10" key="1">
    <citation type="journal article" date="2014" name="Int. J. Syst. Evol. Microbiol.">
        <title>Complete genome sequence of Corynebacterium casei LMG S-19264T (=DSM 44701T), isolated from a smear-ripened cheese.</title>
        <authorList>
            <consortium name="US DOE Joint Genome Institute (JGI-PGF)"/>
            <person name="Walter F."/>
            <person name="Albersmeier A."/>
            <person name="Kalinowski J."/>
            <person name="Ruckert C."/>
        </authorList>
    </citation>
    <scope>NUCLEOTIDE SEQUENCE</scope>
    <source>
        <strain evidence="10">KCTC 22169</strain>
    </source>
</reference>
<evidence type="ECO:0000256" key="1">
    <source>
        <dbReference type="ARBA" id="ARBA00002265"/>
    </source>
</evidence>
<evidence type="ECO:0000256" key="5">
    <source>
        <dbReference type="ARBA" id="ARBA00022692"/>
    </source>
</evidence>
<comment type="subcellular location">
    <subcellularLocation>
        <location evidence="2">Cell membrane</location>
        <topology evidence="2">Multi-pass membrane protein</topology>
    </subcellularLocation>
</comment>
<evidence type="ECO:0000256" key="2">
    <source>
        <dbReference type="ARBA" id="ARBA00004651"/>
    </source>
</evidence>
<dbReference type="EMBL" id="BMXR01000007">
    <property type="protein sequence ID" value="GGX60468.1"/>
    <property type="molecule type" value="Genomic_DNA"/>
</dbReference>
<feature type="transmembrane region" description="Helical" evidence="9">
    <location>
        <begin position="63"/>
        <end position="80"/>
    </location>
</feature>
<evidence type="ECO:0000256" key="7">
    <source>
        <dbReference type="ARBA" id="ARBA00023136"/>
    </source>
</evidence>
<evidence type="ECO:0000313" key="11">
    <source>
        <dbReference type="Proteomes" id="UP000626148"/>
    </source>
</evidence>
<evidence type="ECO:0000256" key="9">
    <source>
        <dbReference type="SAM" id="Phobius"/>
    </source>
</evidence>
<evidence type="ECO:0000256" key="6">
    <source>
        <dbReference type="ARBA" id="ARBA00022989"/>
    </source>
</evidence>
<feature type="transmembrane region" description="Helical" evidence="9">
    <location>
        <begin position="273"/>
        <end position="294"/>
    </location>
</feature>
<dbReference type="Proteomes" id="UP000626148">
    <property type="component" value="Unassembled WGS sequence"/>
</dbReference>
<comment type="caution">
    <text evidence="10">The sequence shown here is derived from an EMBL/GenBank/DDBJ whole genome shotgun (WGS) entry which is preliminary data.</text>
</comment>
<comment type="function">
    <text evidence="1">Part of the ABC transporter complex LptBFG involved in the translocation of lipopolysaccharide (LPS) from the inner membrane to the outer membrane.</text>
</comment>
<feature type="transmembrane region" description="Helical" evidence="9">
    <location>
        <begin position="101"/>
        <end position="120"/>
    </location>
</feature>
<organism evidence="10 11">
    <name type="scientific">Saccharospirillum salsuginis</name>
    <dbReference type="NCBI Taxonomy" id="418750"/>
    <lineage>
        <taxon>Bacteria</taxon>
        <taxon>Pseudomonadati</taxon>
        <taxon>Pseudomonadota</taxon>
        <taxon>Gammaproteobacteria</taxon>
        <taxon>Oceanospirillales</taxon>
        <taxon>Saccharospirillaceae</taxon>
        <taxon>Saccharospirillum</taxon>
    </lineage>
</organism>
<accession>A0A918KFN2</accession>
<name>A0A918KFN2_9GAMM</name>
<keyword evidence="6 9" id="KW-1133">Transmembrane helix</keyword>
<evidence type="ECO:0000256" key="4">
    <source>
        <dbReference type="ARBA" id="ARBA00022475"/>
    </source>
</evidence>
<evidence type="ECO:0000256" key="8">
    <source>
        <dbReference type="ARBA" id="ARBA00026081"/>
    </source>
</evidence>
<reference evidence="10" key="2">
    <citation type="submission" date="2020-09" db="EMBL/GenBank/DDBJ databases">
        <authorList>
            <person name="Sun Q."/>
            <person name="Kim S."/>
        </authorList>
    </citation>
    <scope>NUCLEOTIDE SEQUENCE</scope>
    <source>
        <strain evidence="10">KCTC 22169</strain>
    </source>
</reference>
<evidence type="ECO:0000256" key="3">
    <source>
        <dbReference type="ARBA" id="ARBA00007725"/>
    </source>
</evidence>
<proteinExistence type="inferred from homology"/>
<dbReference type="InterPro" id="IPR005495">
    <property type="entry name" value="LptG/LptF_permease"/>
</dbReference>
<keyword evidence="4" id="KW-1003">Cell membrane</keyword>
<evidence type="ECO:0000313" key="10">
    <source>
        <dbReference type="EMBL" id="GGX60468.1"/>
    </source>
</evidence>
<comment type="subunit">
    <text evidence="8">Component of the lipopolysaccharide transport and assembly complex. The LptBFG transporter is composed of two ATP-binding proteins (LptB) and two transmembrane proteins (LptF and LptG).</text>
</comment>
<sequence>MTRHILSRYIISRTALFIAIVILAIGGLLLVMGFADEVSRRASDRYSPWNAFVYKALGMPAEIYMFVGPMVMLGTLIAVGGMGKNNELVIIQLVSRSAKGLVFRLILPGLLLLPVVFAIGEWLAPQLAVDADVYRAEKRRWGLPTLEGEWYRDGHWVINTEFVGPDQTIKGLTLFELDNNELARAIYAQSATPNNGDWQLKDVRVTEFLSDQVSYRQSPDMTWTPDNFDADLLKILALDTNKLTLGQLFTQVNFSYQQDLQQGDLSLQFWSRFWFPLEYIGMLFLALAFSLGSFRQRTLGDTAFRATALAIAAQLLIDTAGSLALVIGLMPWLATFLPHGIFVGLTAWQLKTRL</sequence>
<dbReference type="GO" id="GO:0043190">
    <property type="term" value="C:ATP-binding cassette (ABC) transporter complex"/>
    <property type="evidence" value="ECO:0007669"/>
    <property type="project" value="TreeGrafter"/>
</dbReference>
<keyword evidence="5 9" id="KW-0812">Transmembrane</keyword>
<feature type="transmembrane region" description="Helical" evidence="9">
    <location>
        <begin position="306"/>
        <end position="326"/>
    </location>
</feature>
<dbReference type="PANTHER" id="PTHR33529">
    <property type="entry name" value="SLR0882 PROTEIN-RELATED"/>
    <property type="match status" value="1"/>
</dbReference>
<protein>
    <submittedName>
        <fullName evidence="10">LPS export ABC transporter permease LptG</fullName>
    </submittedName>
</protein>
<feature type="transmembrane region" description="Helical" evidence="9">
    <location>
        <begin position="12"/>
        <end position="35"/>
    </location>
</feature>
<keyword evidence="11" id="KW-1185">Reference proteome</keyword>
<dbReference type="PANTHER" id="PTHR33529:SF2">
    <property type="entry name" value="LIPOPOLYSACCHARIDE EXPORT SYSTEM PERMEASE PROTEIN LPTG"/>
    <property type="match status" value="1"/>
</dbReference>
<comment type="similarity">
    <text evidence="3">Belongs to the LptF/LptG family.</text>
</comment>
<dbReference type="AlphaFoldDB" id="A0A918KFN2"/>
<keyword evidence="7 9" id="KW-0472">Membrane</keyword>
<dbReference type="Pfam" id="PF03739">
    <property type="entry name" value="LptF_LptG"/>
    <property type="match status" value="1"/>
</dbReference>
<gene>
    <name evidence="10" type="primary">yjgQ</name>
    <name evidence="10" type="ORF">GCM10007392_30610</name>
</gene>